<dbReference type="EMBL" id="HG001831">
    <property type="protein sequence ID" value="CDF37330.1"/>
    <property type="molecule type" value="Genomic_DNA"/>
</dbReference>
<gene>
    <name evidence="2" type="ORF">CHC_T00005467001</name>
</gene>
<organism evidence="2 3">
    <name type="scientific">Chondrus crispus</name>
    <name type="common">Carrageen Irish moss</name>
    <name type="synonym">Polymorpha crispa</name>
    <dbReference type="NCBI Taxonomy" id="2769"/>
    <lineage>
        <taxon>Eukaryota</taxon>
        <taxon>Rhodophyta</taxon>
        <taxon>Florideophyceae</taxon>
        <taxon>Rhodymeniophycidae</taxon>
        <taxon>Gigartinales</taxon>
        <taxon>Gigartinaceae</taxon>
        <taxon>Chondrus</taxon>
    </lineage>
</organism>
<dbReference type="Gramene" id="CDF37330">
    <property type="protein sequence ID" value="CDF37330"/>
    <property type="gene ID" value="CHC_T00005467001"/>
</dbReference>
<feature type="compositionally biased region" description="Polar residues" evidence="1">
    <location>
        <begin position="52"/>
        <end position="65"/>
    </location>
</feature>
<feature type="region of interest" description="Disordered" evidence="1">
    <location>
        <begin position="38"/>
        <end position="65"/>
    </location>
</feature>
<evidence type="ECO:0000313" key="2">
    <source>
        <dbReference type="EMBL" id="CDF37330.1"/>
    </source>
</evidence>
<dbReference type="KEGG" id="ccp:CHC_T00005467001"/>
<dbReference type="Proteomes" id="UP000012073">
    <property type="component" value="Unassembled WGS sequence"/>
</dbReference>
<feature type="compositionally biased region" description="Basic and acidic residues" evidence="1">
    <location>
        <begin position="38"/>
        <end position="51"/>
    </location>
</feature>
<keyword evidence="3" id="KW-1185">Reference proteome</keyword>
<accession>R7QIT1</accession>
<dbReference type="RefSeq" id="XP_005717149.1">
    <property type="nucleotide sequence ID" value="XM_005717092.1"/>
</dbReference>
<evidence type="ECO:0000313" key="3">
    <source>
        <dbReference type="Proteomes" id="UP000012073"/>
    </source>
</evidence>
<evidence type="ECO:0000256" key="1">
    <source>
        <dbReference type="SAM" id="MobiDB-lite"/>
    </source>
</evidence>
<dbReference type="AlphaFoldDB" id="R7QIT1"/>
<sequence>MPFCSHSVLTPSPQTHACGNRPHRGRRSCAKCRDHCTCPPRDPTEGRDAATHTKNLSQPGDANALRASTPQSCSCPSEPSDPWSECCSHCSLQLSAGRERRDATTFYRQKEHLPPVVTLVRSAREGDHRFCSTFKHTSPTHKRTELCVTLDEWWSTNDSLFCSYGRIDRPPKGVGFSEMRH</sequence>
<protein>
    <submittedName>
        <fullName evidence="2">Uncharacterized protein</fullName>
    </submittedName>
</protein>
<proteinExistence type="predicted"/>
<name>R7QIT1_CHOCR</name>
<dbReference type="GeneID" id="17324866"/>
<reference evidence="3" key="1">
    <citation type="journal article" date="2013" name="Proc. Natl. Acad. Sci. U.S.A.">
        <title>Genome structure and metabolic features in the red seaweed Chondrus crispus shed light on evolution of the Archaeplastida.</title>
        <authorList>
            <person name="Collen J."/>
            <person name="Porcel B."/>
            <person name="Carre W."/>
            <person name="Ball S.G."/>
            <person name="Chaparro C."/>
            <person name="Tonon T."/>
            <person name="Barbeyron T."/>
            <person name="Michel G."/>
            <person name="Noel B."/>
            <person name="Valentin K."/>
            <person name="Elias M."/>
            <person name="Artiguenave F."/>
            <person name="Arun A."/>
            <person name="Aury J.M."/>
            <person name="Barbosa-Neto J.F."/>
            <person name="Bothwell J.H."/>
            <person name="Bouget F.Y."/>
            <person name="Brillet L."/>
            <person name="Cabello-Hurtado F."/>
            <person name="Capella-Gutierrez S."/>
            <person name="Charrier B."/>
            <person name="Cladiere L."/>
            <person name="Cock J.M."/>
            <person name="Coelho S.M."/>
            <person name="Colleoni C."/>
            <person name="Czjzek M."/>
            <person name="Da Silva C."/>
            <person name="Delage L."/>
            <person name="Denoeud F."/>
            <person name="Deschamps P."/>
            <person name="Dittami S.M."/>
            <person name="Gabaldon T."/>
            <person name="Gachon C.M."/>
            <person name="Groisillier A."/>
            <person name="Herve C."/>
            <person name="Jabbari K."/>
            <person name="Katinka M."/>
            <person name="Kloareg B."/>
            <person name="Kowalczyk N."/>
            <person name="Labadie K."/>
            <person name="Leblanc C."/>
            <person name="Lopez P.J."/>
            <person name="McLachlan D.H."/>
            <person name="Meslet-Cladiere L."/>
            <person name="Moustafa A."/>
            <person name="Nehr Z."/>
            <person name="Nyvall Collen P."/>
            <person name="Panaud O."/>
            <person name="Partensky F."/>
            <person name="Poulain J."/>
            <person name="Rensing S.A."/>
            <person name="Rousvoal S."/>
            <person name="Samson G."/>
            <person name="Symeonidi A."/>
            <person name="Weissenbach J."/>
            <person name="Zambounis A."/>
            <person name="Wincker P."/>
            <person name="Boyen C."/>
        </authorList>
    </citation>
    <scope>NUCLEOTIDE SEQUENCE [LARGE SCALE GENOMIC DNA]</scope>
    <source>
        <strain evidence="3">cv. Stackhouse</strain>
    </source>
</reference>